<dbReference type="EMBL" id="JAGGJX010000001">
    <property type="protein sequence ID" value="MBP1853692.1"/>
    <property type="molecule type" value="Genomic_DNA"/>
</dbReference>
<dbReference type="RefSeq" id="WP_268828371.1">
    <property type="nucleotide sequence ID" value="NZ_BAAACS010000017.1"/>
</dbReference>
<evidence type="ECO:0000313" key="2">
    <source>
        <dbReference type="Proteomes" id="UP000767291"/>
    </source>
</evidence>
<keyword evidence="2" id="KW-1185">Reference proteome</keyword>
<reference evidence="1 2" key="1">
    <citation type="submission" date="2021-03" db="EMBL/GenBank/DDBJ databases">
        <title>Genomic Encyclopedia of Type Strains, Phase IV (KMG-IV): sequencing the most valuable type-strain genomes for metagenomic binning, comparative biology and taxonomic classification.</title>
        <authorList>
            <person name="Goeker M."/>
        </authorList>
    </citation>
    <scope>NUCLEOTIDE SEQUENCE [LARGE SCALE GENOMIC DNA]</scope>
    <source>
        <strain evidence="1 2">DSM 1289</strain>
    </source>
</reference>
<gene>
    <name evidence="1" type="ORF">J2Z43_000082</name>
</gene>
<comment type="caution">
    <text evidence="1">The sequence shown here is derived from an EMBL/GenBank/DDBJ whole genome shotgun (WGS) entry which is preliminary data.</text>
</comment>
<dbReference type="Proteomes" id="UP000767291">
    <property type="component" value="Unassembled WGS sequence"/>
</dbReference>
<organism evidence="1 2">
    <name type="scientific">Metaclostridioides mangenotii</name>
    <dbReference type="NCBI Taxonomy" id="1540"/>
    <lineage>
        <taxon>Bacteria</taxon>
        <taxon>Bacillati</taxon>
        <taxon>Bacillota</taxon>
        <taxon>Clostridia</taxon>
        <taxon>Peptostreptococcales</taxon>
        <taxon>Peptostreptococcaceae</taxon>
        <taxon>Metaclostridioides</taxon>
    </lineage>
</organism>
<accession>A0ABS4E6X0</accession>
<name>A0ABS4E6X0_9FIRM</name>
<proteinExistence type="predicted"/>
<sequence length="40" mass="4764">MNFITYLIGCIKHKERPSLKHYVDCVNVIENAKSELKEWI</sequence>
<protein>
    <submittedName>
        <fullName evidence="1">Uncharacterized protein</fullName>
    </submittedName>
</protein>
<evidence type="ECO:0000313" key="1">
    <source>
        <dbReference type="EMBL" id="MBP1853692.1"/>
    </source>
</evidence>